<dbReference type="EMBL" id="BKCJ010503161">
    <property type="protein sequence ID" value="GFA86536.1"/>
    <property type="molecule type" value="Genomic_DNA"/>
</dbReference>
<gene>
    <name evidence="1" type="ORF">Tci_658508</name>
</gene>
<sequence length="63" mass="7156">ENLVEASCLVPLVICLDDCRFPTRNRRTVMVGFKVTVFEHVIDGWFRDVPPSMTTITIDIMTG</sequence>
<comment type="caution">
    <text evidence="1">The sequence shown here is derived from an EMBL/GenBank/DDBJ whole genome shotgun (WGS) entry which is preliminary data.</text>
</comment>
<protein>
    <submittedName>
        <fullName evidence="1">Uncharacterized protein</fullName>
    </submittedName>
</protein>
<evidence type="ECO:0000313" key="1">
    <source>
        <dbReference type="EMBL" id="GFA86536.1"/>
    </source>
</evidence>
<reference evidence="1" key="1">
    <citation type="journal article" date="2019" name="Sci. Rep.">
        <title>Draft genome of Tanacetum cinerariifolium, the natural source of mosquito coil.</title>
        <authorList>
            <person name="Yamashiro T."/>
            <person name="Shiraishi A."/>
            <person name="Satake H."/>
            <person name="Nakayama K."/>
        </authorList>
    </citation>
    <scope>NUCLEOTIDE SEQUENCE</scope>
</reference>
<dbReference type="AlphaFoldDB" id="A0A699KCV9"/>
<organism evidence="1">
    <name type="scientific">Tanacetum cinerariifolium</name>
    <name type="common">Dalmatian daisy</name>
    <name type="synonym">Chrysanthemum cinerariifolium</name>
    <dbReference type="NCBI Taxonomy" id="118510"/>
    <lineage>
        <taxon>Eukaryota</taxon>
        <taxon>Viridiplantae</taxon>
        <taxon>Streptophyta</taxon>
        <taxon>Embryophyta</taxon>
        <taxon>Tracheophyta</taxon>
        <taxon>Spermatophyta</taxon>
        <taxon>Magnoliopsida</taxon>
        <taxon>eudicotyledons</taxon>
        <taxon>Gunneridae</taxon>
        <taxon>Pentapetalae</taxon>
        <taxon>asterids</taxon>
        <taxon>campanulids</taxon>
        <taxon>Asterales</taxon>
        <taxon>Asteraceae</taxon>
        <taxon>Asteroideae</taxon>
        <taxon>Anthemideae</taxon>
        <taxon>Anthemidinae</taxon>
        <taxon>Tanacetum</taxon>
    </lineage>
</organism>
<accession>A0A699KCV9</accession>
<name>A0A699KCV9_TANCI</name>
<proteinExistence type="predicted"/>
<feature type="non-terminal residue" evidence="1">
    <location>
        <position position="1"/>
    </location>
</feature>